<comment type="caution">
    <text evidence="2">The sequence shown here is derived from an EMBL/GenBank/DDBJ whole genome shotgun (WGS) entry which is preliminary data.</text>
</comment>
<dbReference type="AlphaFoldDB" id="A0A9Q1FSC4"/>
<evidence type="ECO:0000313" key="2">
    <source>
        <dbReference type="EMBL" id="KAJ8364782.1"/>
    </source>
</evidence>
<accession>A0A9Q1FSC4</accession>
<proteinExistence type="predicted"/>
<gene>
    <name evidence="2" type="ORF">SKAU_G00136130</name>
</gene>
<evidence type="ECO:0000313" key="3">
    <source>
        <dbReference type="Proteomes" id="UP001152622"/>
    </source>
</evidence>
<organism evidence="2 3">
    <name type="scientific">Synaphobranchus kaupii</name>
    <name type="common">Kaup's arrowtooth eel</name>
    <dbReference type="NCBI Taxonomy" id="118154"/>
    <lineage>
        <taxon>Eukaryota</taxon>
        <taxon>Metazoa</taxon>
        <taxon>Chordata</taxon>
        <taxon>Craniata</taxon>
        <taxon>Vertebrata</taxon>
        <taxon>Euteleostomi</taxon>
        <taxon>Actinopterygii</taxon>
        <taxon>Neopterygii</taxon>
        <taxon>Teleostei</taxon>
        <taxon>Anguilliformes</taxon>
        <taxon>Synaphobranchidae</taxon>
        <taxon>Synaphobranchus</taxon>
    </lineage>
</organism>
<evidence type="ECO:0000256" key="1">
    <source>
        <dbReference type="SAM" id="MobiDB-lite"/>
    </source>
</evidence>
<feature type="region of interest" description="Disordered" evidence="1">
    <location>
        <begin position="58"/>
        <end position="94"/>
    </location>
</feature>
<keyword evidence="3" id="KW-1185">Reference proteome</keyword>
<dbReference type="EMBL" id="JAINUF010000004">
    <property type="protein sequence ID" value="KAJ8364782.1"/>
    <property type="molecule type" value="Genomic_DNA"/>
</dbReference>
<dbReference type="Proteomes" id="UP001152622">
    <property type="component" value="Chromosome 4"/>
</dbReference>
<reference evidence="2" key="1">
    <citation type="journal article" date="2023" name="Science">
        <title>Genome structures resolve the early diversification of teleost fishes.</title>
        <authorList>
            <person name="Parey E."/>
            <person name="Louis A."/>
            <person name="Montfort J."/>
            <person name="Bouchez O."/>
            <person name="Roques C."/>
            <person name="Iampietro C."/>
            <person name="Lluch J."/>
            <person name="Castinel A."/>
            <person name="Donnadieu C."/>
            <person name="Desvignes T."/>
            <person name="Floi Bucao C."/>
            <person name="Jouanno E."/>
            <person name="Wen M."/>
            <person name="Mejri S."/>
            <person name="Dirks R."/>
            <person name="Jansen H."/>
            <person name="Henkel C."/>
            <person name="Chen W.J."/>
            <person name="Zahm M."/>
            <person name="Cabau C."/>
            <person name="Klopp C."/>
            <person name="Thompson A.W."/>
            <person name="Robinson-Rechavi M."/>
            <person name="Braasch I."/>
            <person name="Lecointre G."/>
            <person name="Bobe J."/>
            <person name="Postlethwait J.H."/>
            <person name="Berthelot C."/>
            <person name="Roest Crollius H."/>
            <person name="Guiguen Y."/>
        </authorList>
    </citation>
    <scope>NUCLEOTIDE SEQUENCE</scope>
    <source>
        <strain evidence="2">WJC10195</strain>
    </source>
</reference>
<sequence length="137" mass="14997">MALFVREEGGKERENTRALLPRTIPPHQALSWGARLVTESHAAQVIHLAALKQHEVFGSQQVSTPGKPPVDQAEKRLGSDAQQGYERRRPQASARHCKAAERFSHADEVKPGGTHRAAVIFLCASGHHAIWSNLLSG</sequence>
<protein>
    <submittedName>
        <fullName evidence="2">Uncharacterized protein</fullName>
    </submittedName>
</protein>
<name>A0A9Q1FSC4_SYNKA</name>